<proteinExistence type="predicted"/>
<dbReference type="AlphaFoldDB" id="A0AAD7XEE7"/>
<evidence type="ECO:0000313" key="2">
    <source>
        <dbReference type="Proteomes" id="UP001230188"/>
    </source>
</evidence>
<evidence type="ECO:0000313" key="1">
    <source>
        <dbReference type="EMBL" id="KAJ8598137.1"/>
    </source>
</evidence>
<dbReference type="PANTHER" id="PTHR34801:SF6">
    <property type="entry name" value="SLL1620 PROTEIN"/>
    <property type="match status" value="1"/>
</dbReference>
<comment type="caution">
    <text evidence="1">The sequence shown here is derived from an EMBL/GenBank/DDBJ whole genome shotgun (WGS) entry which is preliminary data.</text>
</comment>
<dbReference type="InterPro" id="IPR010865">
    <property type="entry name" value="DUF1499"/>
</dbReference>
<protein>
    <recommendedName>
        <fullName evidence="3">DUF1499 domain-containing protein</fullName>
    </recommendedName>
</protein>
<gene>
    <name evidence="1" type="ORF">CTAYLR_007426</name>
</gene>
<evidence type="ECO:0008006" key="3">
    <source>
        <dbReference type="Google" id="ProtNLM"/>
    </source>
</evidence>
<reference evidence="1" key="1">
    <citation type="submission" date="2023-01" db="EMBL/GenBank/DDBJ databases">
        <title>Metagenome sequencing of chrysophaentin producing Chrysophaeum taylorii.</title>
        <authorList>
            <person name="Davison J."/>
            <person name="Bewley C."/>
        </authorList>
    </citation>
    <scope>NUCLEOTIDE SEQUENCE</scope>
    <source>
        <strain evidence="1">NIES-1699</strain>
    </source>
</reference>
<dbReference type="Pfam" id="PF07386">
    <property type="entry name" value="DUF1499"/>
    <property type="match status" value="1"/>
</dbReference>
<dbReference type="Proteomes" id="UP001230188">
    <property type="component" value="Unassembled WGS sequence"/>
</dbReference>
<name>A0AAD7XEE7_9STRA</name>
<sequence length="175" mass="18598">MKFVFLSVASALVVTRRDLGAIALLGAAPANAIEPCKPNANNCWSTASTDKTKMAPWVFPGSKTEAIADLKAAVGAYPQQGQDGVDLGGWVEVVPLDKGYGKYEFKSGIGNFAKFFNGGQPFVDDFELELTDTNVQVRSSSRVGDSDLGVNAKRINYIAQALQAKGWDAPAIPAK</sequence>
<dbReference type="EMBL" id="JAQMWT010000686">
    <property type="protein sequence ID" value="KAJ8598137.1"/>
    <property type="molecule type" value="Genomic_DNA"/>
</dbReference>
<accession>A0AAD7XEE7</accession>
<keyword evidence="2" id="KW-1185">Reference proteome</keyword>
<dbReference type="PANTHER" id="PTHR34801">
    <property type="entry name" value="EXPRESSED PROTEIN"/>
    <property type="match status" value="1"/>
</dbReference>
<organism evidence="1 2">
    <name type="scientific">Chrysophaeum taylorii</name>
    <dbReference type="NCBI Taxonomy" id="2483200"/>
    <lineage>
        <taxon>Eukaryota</taxon>
        <taxon>Sar</taxon>
        <taxon>Stramenopiles</taxon>
        <taxon>Ochrophyta</taxon>
        <taxon>Pelagophyceae</taxon>
        <taxon>Pelagomonadales</taxon>
        <taxon>Pelagomonadaceae</taxon>
        <taxon>Chrysophaeum</taxon>
    </lineage>
</organism>